<dbReference type="RefSeq" id="WP_161411991.1">
    <property type="nucleotide sequence ID" value="NZ_WTUZ01000040.1"/>
</dbReference>
<keyword evidence="5" id="KW-0378">Hydrolase</keyword>
<evidence type="ECO:0000313" key="6">
    <source>
        <dbReference type="Proteomes" id="UP000481087"/>
    </source>
</evidence>
<name>A0A6L8VDG5_9BACL</name>
<accession>A0A6L8VDG5</accession>
<sequence length="239" mass="27860">MQQVKQVNQVKQPCLLFHGFTGGPYEVEPLARHLRERGQLCKVPELPWNGDSNNQLKTSRWEDWISAAEEQAEKMTREYGEFDMVGFSMGGLLAAYLSVRYPIRRLILLNTAVIYVSPGRMLEVIRDEWKYERKISLDKAKATPLRATWQFTRLVRKLKPELSQVSIPTLIAQSEKDQVIHPQSARYIYSKVKGQRELHWHPRSNHLICHSDDAAVLFRQVSAFLDKEYMDDSQNQYEP</sequence>
<dbReference type="GO" id="GO:0052689">
    <property type="term" value="F:carboxylic ester hydrolase activity"/>
    <property type="evidence" value="ECO:0007669"/>
    <property type="project" value="InterPro"/>
</dbReference>
<feature type="domain" description="AB hydrolase-1" evidence="3">
    <location>
        <begin position="15"/>
        <end position="116"/>
    </location>
</feature>
<feature type="active site" description="Nucleophile" evidence="1">
    <location>
        <position position="88"/>
    </location>
</feature>
<feature type="binding site" evidence="2">
    <location>
        <position position="20"/>
    </location>
    <ligand>
        <name>substrate</name>
    </ligand>
</feature>
<dbReference type="EMBL" id="WTUZ01000040">
    <property type="protein sequence ID" value="MZQ87379.1"/>
    <property type="molecule type" value="Genomic_DNA"/>
</dbReference>
<evidence type="ECO:0000259" key="4">
    <source>
        <dbReference type="Pfam" id="PF12146"/>
    </source>
</evidence>
<dbReference type="InterPro" id="IPR012354">
    <property type="entry name" value="Esterase_lipase"/>
</dbReference>
<reference evidence="5 6" key="1">
    <citation type="submission" date="2019-12" db="EMBL/GenBank/DDBJ databases">
        <title>Paenibacillus sp. nov. sp. isolated from soil.</title>
        <authorList>
            <person name="Kim J."/>
            <person name="Jeong S.E."/>
            <person name="Jung H.S."/>
            <person name="Jeon C.O."/>
        </authorList>
    </citation>
    <scope>NUCLEOTIDE SEQUENCE [LARGE SCALE GENOMIC DNA]</scope>
    <source>
        <strain evidence="5 6">5J-6</strain>
    </source>
</reference>
<dbReference type="Gene3D" id="3.40.50.1820">
    <property type="entry name" value="alpha/beta hydrolase"/>
    <property type="match status" value="1"/>
</dbReference>
<dbReference type="Pfam" id="PF00561">
    <property type="entry name" value="Abhydrolase_1"/>
    <property type="match status" value="1"/>
</dbReference>
<dbReference type="InterPro" id="IPR000073">
    <property type="entry name" value="AB_hydrolase_1"/>
</dbReference>
<dbReference type="InterPro" id="IPR029058">
    <property type="entry name" value="AB_hydrolase_fold"/>
</dbReference>
<evidence type="ECO:0000313" key="5">
    <source>
        <dbReference type="EMBL" id="MZQ87379.1"/>
    </source>
</evidence>
<dbReference type="Proteomes" id="UP000481087">
    <property type="component" value="Unassembled WGS sequence"/>
</dbReference>
<dbReference type="PANTHER" id="PTHR43433:SF5">
    <property type="entry name" value="AB HYDROLASE-1 DOMAIN-CONTAINING PROTEIN"/>
    <property type="match status" value="1"/>
</dbReference>
<dbReference type="AlphaFoldDB" id="A0A6L8VDG5"/>
<proteinExistence type="predicted"/>
<dbReference type="InterPro" id="IPR050471">
    <property type="entry name" value="AB_hydrolase"/>
</dbReference>
<feature type="active site" description="Charge relay system" evidence="1">
    <location>
        <position position="206"/>
    </location>
</feature>
<dbReference type="SUPFAM" id="SSF53474">
    <property type="entry name" value="alpha/beta-Hydrolases"/>
    <property type="match status" value="1"/>
</dbReference>
<evidence type="ECO:0000256" key="2">
    <source>
        <dbReference type="PIRSR" id="PIRSR017388-2"/>
    </source>
</evidence>
<dbReference type="PIRSF" id="PIRSF017388">
    <property type="entry name" value="Esterase_lipase"/>
    <property type="match status" value="1"/>
</dbReference>
<evidence type="ECO:0000256" key="1">
    <source>
        <dbReference type="PIRSR" id="PIRSR017388-1"/>
    </source>
</evidence>
<dbReference type="InterPro" id="IPR022742">
    <property type="entry name" value="Hydrolase_4"/>
</dbReference>
<dbReference type="Pfam" id="PF12146">
    <property type="entry name" value="Hydrolase_4"/>
    <property type="match status" value="1"/>
</dbReference>
<gene>
    <name evidence="5" type="ORF">GQF01_35200</name>
</gene>
<evidence type="ECO:0000259" key="3">
    <source>
        <dbReference type="Pfam" id="PF00561"/>
    </source>
</evidence>
<feature type="binding site" evidence="2">
    <location>
        <position position="89"/>
    </location>
    <ligand>
        <name>substrate</name>
    </ligand>
</feature>
<feature type="active site" description="Charge relay system" evidence="1">
    <location>
        <position position="177"/>
    </location>
</feature>
<organism evidence="5 6">
    <name type="scientific">Paenibacillus silvestris</name>
    <dbReference type="NCBI Taxonomy" id="2606219"/>
    <lineage>
        <taxon>Bacteria</taxon>
        <taxon>Bacillati</taxon>
        <taxon>Bacillota</taxon>
        <taxon>Bacilli</taxon>
        <taxon>Bacillales</taxon>
        <taxon>Paenibacillaceae</taxon>
        <taxon>Paenibacillus</taxon>
    </lineage>
</organism>
<keyword evidence="6" id="KW-1185">Reference proteome</keyword>
<comment type="caution">
    <text evidence="5">The sequence shown here is derived from an EMBL/GenBank/DDBJ whole genome shotgun (WGS) entry which is preliminary data.</text>
</comment>
<feature type="domain" description="Serine aminopeptidase S33" evidence="4">
    <location>
        <begin position="141"/>
        <end position="210"/>
    </location>
</feature>
<dbReference type="PANTHER" id="PTHR43433">
    <property type="entry name" value="HYDROLASE, ALPHA/BETA FOLD FAMILY PROTEIN"/>
    <property type="match status" value="1"/>
</dbReference>
<protein>
    <submittedName>
        <fullName evidence="5">Alpha/beta fold hydrolase</fullName>
    </submittedName>
</protein>